<feature type="compositionally biased region" description="Polar residues" evidence="1">
    <location>
        <begin position="37"/>
        <end position="49"/>
    </location>
</feature>
<keyword evidence="3" id="KW-1185">Reference proteome</keyword>
<sequence length="222" mass="26139">MKSSLINRLKKMRGKIVKKRKKGAHYYRPLNLDDLPKNTTPTQINNNANQTSKSSTQISKTGNRNKITMPPIVIYGKTKNQTELIRDIKAITTGEFPVKHTNYTTIIFVENKADHEKILNNIKSGKMPFHTYTAREDKFHVFVLRNFAEDIKVEYIRENLEEEQEIVARDIFPMKTKERPLYLIVTDPVMTLDYLNKNDMFARNKFTNFKQTQVYINPKKYY</sequence>
<evidence type="ECO:0000256" key="1">
    <source>
        <dbReference type="SAM" id="MobiDB-lite"/>
    </source>
</evidence>
<dbReference type="EMBL" id="OV651828">
    <property type="protein sequence ID" value="CAH1104160.1"/>
    <property type="molecule type" value="Genomic_DNA"/>
</dbReference>
<organism evidence="2 3">
    <name type="scientific">Psylliodes chrysocephalus</name>
    <dbReference type="NCBI Taxonomy" id="3402493"/>
    <lineage>
        <taxon>Eukaryota</taxon>
        <taxon>Metazoa</taxon>
        <taxon>Ecdysozoa</taxon>
        <taxon>Arthropoda</taxon>
        <taxon>Hexapoda</taxon>
        <taxon>Insecta</taxon>
        <taxon>Pterygota</taxon>
        <taxon>Neoptera</taxon>
        <taxon>Endopterygota</taxon>
        <taxon>Coleoptera</taxon>
        <taxon>Polyphaga</taxon>
        <taxon>Cucujiformia</taxon>
        <taxon>Chrysomeloidea</taxon>
        <taxon>Chrysomelidae</taxon>
        <taxon>Galerucinae</taxon>
        <taxon>Alticini</taxon>
        <taxon>Psylliodes</taxon>
    </lineage>
</organism>
<evidence type="ECO:0000313" key="3">
    <source>
        <dbReference type="Proteomes" id="UP001153636"/>
    </source>
</evidence>
<proteinExistence type="predicted"/>
<evidence type="ECO:0000313" key="2">
    <source>
        <dbReference type="EMBL" id="CAH1104160.1"/>
    </source>
</evidence>
<protein>
    <submittedName>
        <fullName evidence="2">Uncharacterized protein</fullName>
    </submittedName>
</protein>
<gene>
    <name evidence="2" type="ORF">PSYICH_LOCUS5306</name>
</gene>
<feature type="compositionally biased region" description="Low complexity" evidence="1">
    <location>
        <begin position="50"/>
        <end position="61"/>
    </location>
</feature>
<feature type="region of interest" description="Disordered" evidence="1">
    <location>
        <begin position="29"/>
        <end position="63"/>
    </location>
</feature>
<accession>A0A9P0CQN9</accession>
<name>A0A9P0CQN9_9CUCU</name>
<dbReference type="OrthoDB" id="7616876at2759"/>
<reference evidence="2" key="1">
    <citation type="submission" date="2022-01" db="EMBL/GenBank/DDBJ databases">
        <authorList>
            <person name="King R."/>
        </authorList>
    </citation>
    <scope>NUCLEOTIDE SEQUENCE</scope>
</reference>
<dbReference type="Proteomes" id="UP001153636">
    <property type="component" value="Chromosome 16"/>
</dbReference>
<dbReference type="AlphaFoldDB" id="A0A9P0CQN9"/>